<evidence type="ECO:0000313" key="1">
    <source>
        <dbReference type="EMBL" id="KAF3857538.1"/>
    </source>
</evidence>
<dbReference type="EMBL" id="JAAKFY010000004">
    <property type="protein sequence ID" value="KAF3857538.1"/>
    <property type="molecule type" value="Genomic_DNA"/>
</dbReference>
<dbReference type="AlphaFoldDB" id="A0A7J5ZAZ4"/>
<comment type="caution">
    <text evidence="1">The sequence shown here is derived from an EMBL/GenBank/DDBJ whole genome shotgun (WGS) entry which is preliminary data.</text>
</comment>
<sequence>MYEEELPEKLYNVPYDVPYDLPYLSSLTLSSQLQEDGGVSAAQFARSLKPSLGLTSCPAPPL</sequence>
<accession>A0A7J5ZAZ4</accession>
<gene>
    <name evidence="1" type="ORF">F7725_010739</name>
</gene>
<dbReference type="Proteomes" id="UP000518266">
    <property type="component" value="Unassembled WGS sequence"/>
</dbReference>
<organism evidence="1 2">
    <name type="scientific">Dissostichus mawsoni</name>
    <name type="common">Antarctic cod</name>
    <dbReference type="NCBI Taxonomy" id="36200"/>
    <lineage>
        <taxon>Eukaryota</taxon>
        <taxon>Metazoa</taxon>
        <taxon>Chordata</taxon>
        <taxon>Craniata</taxon>
        <taxon>Vertebrata</taxon>
        <taxon>Euteleostomi</taxon>
        <taxon>Actinopterygii</taxon>
        <taxon>Neopterygii</taxon>
        <taxon>Teleostei</taxon>
        <taxon>Neoteleostei</taxon>
        <taxon>Acanthomorphata</taxon>
        <taxon>Eupercaria</taxon>
        <taxon>Perciformes</taxon>
        <taxon>Notothenioidei</taxon>
        <taxon>Nototheniidae</taxon>
        <taxon>Dissostichus</taxon>
    </lineage>
</organism>
<reference evidence="1 2" key="1">
    <citation type="submission" date="2020-03" db="EMBL/GenBank/DDBJ databases">
        <title>Dissostichus mawsoni Genome sequencing and assembly.</title>
        <authorList>
            <person name="Park H."/>
        </authorList>
    </citation>
    <scope>NUCLEOTIDE SEQUENCE [LARGE SCALE GENOMIC DNA]</scope>
    <source>
        <strain evidence="1">DM0001</strain>
        <tissue evidence="1">Muscle</tissue>
    </source>
</reference>
<proteinExistence type="predicted"/>
<keyword evidence="2" id="KW-1185">Reference proteome</keyword>
<evidence type="ECO:0000313" key="2">
    <source>
        <dbReference type="Proteomes" id="UP000518266"/>
    </source>
</evidence>
<name>A0A7J5ZAZ4_DISMA</name>
<protein>
    <submittedName>
        <fullName evidence="1">Uncharacterized protein</fullName>
    </submittedName>
</protein>